<name>A0A024LRE9_9HYPH</name>
<evidence type="ECO:0000313" key="1">
    <source>
        <dbReference type="EMBL" id="CDP80306.1"/>
    </source>
</evidence>
<sequence length="42" mass="5004">MHPREAIRERFVELIKAGKTAAGDEVYNMQDFNFLYWRSPIC</sequence>
<proteinExistence type="predicted"/>
<reference evidence="1" key="2">
    <citation type="submission" date="2014-05" db="EMBL/GenBank/DDBJ databases">
        <title>Genome sequencing of Bartonella spp. isolated from human blood.</title>
        <authorList>
            <person name="Raoult D."/>
        </authorList>
    </citation>
    <scope>NUCLEOTIDE SEQUENCE</scope>
    <source>
        <strain evidence="1">MVT06</strain>
    </source>
</reference>
<protein>
    <submittedName>
        <fullName evidence="1">Uncharacterized protein</fullName>
    </submittedName>
</protein>
<dbReference type="EMBL" id="HG977196">
    <property type="protein sequence ID" value="CDP80306.1"/>
    <property type="molecule type" value="Genomic_DNA"/>
</dbReference>
<organism evidence="1">
    <name type="scientific">Bartonella schoenbuchensis</name>
    <dbReference type="NCBI Taxonomy" id="165694"/>
    <lineage>
        <taxon>Bacteria</taxon>
        <taxon>Pseudomonadati</taxon>
        <taxon>Pseudomonadota</taxon>
        <taxon>Alphaproteobacteria</taxon>
        <taxon>Hyphomicrobiales</taxon>
        <taxon>Bartonellaceae</taxon>
        <taxon>Bartonella</taxon>
    </lineage>
</organism>
<reference evidence="1" key="1">
    <citation type="submission" date="2013-11" db="EMBL/GenBank/DDBJ databases">
        <authorList>
            <person name="GENOMES U."/>
        </authorList>
    </citation>
    <scope>NUCLEOTIDE SEQUENCE</scope>
    <source>
        <strain evidence="1">MVT06</strain>
    </source>
</reference>
<accession>A0A024LRE9</accession>
<gene>
    <name evidence="1" type="ORF">BN1046_01233</name>
</gene>
<dbReference type="AlphaFoldDB" id="A0A024LRE9"/>